<reference evidence="4" key="1">
    <citation type="submission" date="2018-09" db="EMBL/GenBank/DDBJ databases">
        <title>Complete Genome Sequencing of Sulfolobus sp. JCM 16834.</title>
        <authorList>
            <person name="Kato S."/>
            <person name="Itoh T."/>
            <person name="Ohkuma M."/>
        </authorList>
    </citation>
    <scope>NUCLEOTIDE SEQUENCE [LARGE SCALE GENOMIC DNA]</scope>
    <source>
        <strain evidence="4">IC-007</strain>
    </source>
</reference>
<dbReference type="Proteomes" id="UP000325030">
    <property type="component" value="Chromosome"/>
</dbReference>
<evidence type="ECO:0000313" key="1">
    <source>
        <dbReference type="EMBL" id="BBG25190.1"/>
    </source>
</evidence>
<proteinExistence type="predicted"/>
<evidence type="ECO:0000313" key="2">
    <source>
        <dbReference type="EMBL" id="BBG27983.1"/>
    </source>
</evidence>
<reference evidence="2 3" key="2">
    <citation type="journal article" date="2020" name="Int. J. Syst. Evol. Microbiol.">
        <title>Sulfuracidifex tepidarius gen. nov., sp. nov. and transfer of Sulfolobus metallicus Huber and Stetter 1992 to the genus Sulfuracidifex as Sulfuracidifex metallicus comb. nov.</title>
        <authorList>
            <person name="Itoh T."/>
            <person name="Miura T."/>
            <person name="Sakai H.D."/>
            <person name="Kato S."/>
            <person name="Ohkuma M."/>
            <person name="Takashina T."/>
        </authorList>
    </citation>
    <scope>NUCLEOTIDE SEQUENCE</scope>
    <source>
        <strain evidence="1 3">IC-006</strain>
        <strain evidence="2">IC-007</strain>
    </source>
</reference>
<dbReference type="Gene3D" id="3.40.50.1010">
    <property type="entry name" value="5'-nuclease"/>
    <property type="match status" value="1"/>
</dbReference>
<protein>
    <recommendedName>
        <fullName evidence="5">PIN domain-containing protein</fullName>
    </recommendedName>
</protein>
<gene>
    <name evidence="1" type="ORF">IC006_2525</name>
    <name evidence="2" type="ORF">IC007_2538</name>
</gene>
<evidence type="ECO:0008006" key="5">
    <source>
        <dbReference type="Google" id="ProtNLM"/>
    </source>
</evidence>
<dbReference type="AlphaFoldDB" id="A0A510E621"/>
<dbReference type="Proteomes" id="UP000322983">
    <property type="component" value="Chromosome"/>
</dbReference>
<organism evidence="2 4">
    <name type="scientific">Sulfuracidifex tepidarius</name>
    <dbReference type="NCBI Taxonomy" id="1294262"/>
    <lineage>
        <taxon>Archaea</taxon>
        <taxon>Thermoproteota</taxon>
        <taxon>Thermoprotei</taxon>
        <taxon>Sulfolobales</taxon>
        <taxon>Sulfolobaceae</taxon>
        <taxon>Sulfuracidifex</taxon>
    </lineage>
</organism>
<evidence type="ECO:0000313" key="3">
    <source>
        <dbReference type="Proteomes" id="UP000322983"/>
    </source>
</evidence>
<evidence type="ECO:0000313" key="4">
    <source>
        <dbReference type="Proteomes" id="UP000325030"/>
    </source>
</evidence>
<keyword evidence="3" id="KW-1185">Reference proteome</keyword>
<accession>A0A510E621</accession>
<dbReference type="STRING" id="1294262.GCA_001316085_01405"/>
<sequence>MKDRFLFDTSALYPVLNYIDEIDVSRVHILSLTFYEVGNVIWREFSVRKKIVDPISLAKLFQKIHEGAQSVGRPSIR</sequence>
<dbReference type="EMBL" id="AP018929">
    <property type="protein sequence ID" value="BBG25190.1"/>
    <property type="molecule type" value="Genomic_DNA"/>
</dbReference>
<accession>A0A510DZ11</accession>
<dbReference type="EMBL" id="AP018930">
    <property type="protein sequence ID" value="BBG27983.1"/>
    <property type="molecule type" value="Genomic_DNA"/>
</dbReference>
<dbReference type="KEGG" id="step:IC006_2525"/>
<name>A0A510E621_9CREN</name>